<evidence type="ECO:0000313" key="6">
    <source>
        <dbReference type="Proteomes" id="UP000374630"/>
    </source>
</evidence>
<dbReference type="Proteomes" id="UP000345527">
    <property type="component" value="Unassembled WGS sequence"/>
</dbReference>
<dbReference type="Gene3D" id="3.40.190.10">
    <property type="entry name" value="Periplasmic binding protein-like II"/>
    <property type="match status" value="2"/>
</dbReference>
<gene>
    <name evidence="4" type="ORF">EM848_04520</name>
    <name evidence="3" type="ORF">EMO90_10895</name>
</gene>
<feature type="chain" id="PRO_5039193574" evidence="2">
    <location>
        <begin position="26"/>
        <end position="534"/>
    </location>
</feature>
<evidence type="ECO:0000256" key="1">
    <source>
        <dbReference type="ARBA" id="ARBA00022729"/>
    </source>
</evidence>
<dbReference type="PANTHER" id="PTHR43649:SF33">
    <property type="entry name" value="POLYGALACTURONAN_RHAMNOGALACTURONAN-BINDING PROTEIN YTCQ"/>
    <property type="match status" value="1"/>
</dbReference>
<evidence type="ECO:0000313" key="3">
    <source>
        <dbReference type="EMBL" id="KAA8817027.1"/>
    </source>
</evidence>
<keyword evidence="1 2" id="KW-0732">Signal</keyword>
<feature type="signal peptide" evidence="2">
    <location>
        <begin position="1"/>
        <end position="25"/>
    </location>
</feature>
<keyword evidence="6" id="KW-1185">Reference proteome</keyword>
<accession>A0A5J5DSS8</accession>
<evidence type="ECO:0000313" key="4">
    <source>
        <dbReference type="EMBL" id="KAA8823799.1"/>
    </source>
</evidence>
<sequence>MSQRRGMKKAVTAIAALSAVTMALSGCGGGDAGSDGTRLDANGKPLVKIRVVKNSNTAAIKDMKWPEKLQAACDCTIEWEEVDSSAWSQQKSATLAGANIADLNIRAYYTGDPDQYGDLFEDFSQDLDKMPNVKAMFEQYPDVQKIATNNEGKLYTLPTYKGDAYSTTGQHMIINKTWLDKLGLEMPTTWDELEEVLKAFVTQDPNGNGEADEIGMSFPKLETSQITWYSPYMLLNSLGLVTNFNSSPSMQGIYVKDGKVANFFISDEYKQVTKFLAKLMKEGLISKNVLSQDSSTYTNEMKGDSETARVGMGFAWTPRGGVGNKLYDQYVALPPLKADASQSDDEITWDSSGQVAPVVTNSMAMAADAPNKDTLFKIIDTFYSADMSVESWYGTDYVEKTGDKTYKIKPEKYELTMSPSQLMASYISPDMKIEGDTDADEQQATDEVYKEYYTHYDHVKDTMPAYVKTKLEDATTISNLNTTIMNYAMASTANWIQGNTNIDDEWDTYVQKLKTTGLDQQVQLWQEAYDTWVK</sequence>
<dbReference type="PROSITE" id="PS51257">
    <property type="entry name" value="PROKAR_LIPOPROTEIN"/>
    <property type="match status" value="1"/>
</dbReference>
<comment type="caution">
    <text evidence="4">The sequence shown here is derived from an EMBL/GenBank/DDBJ whole genome shotgun (WGS) entry which is preliminary data.</text>
</comment>
<protein>
    <submittedName>
        <fullName evidence="4">Extracellular solute-binding protein</fullName>
    </submittedName>
</protein>
<dbReference type="AlphaFoldDB" id="A0A5J5DSS8"/>
<proteinExistence type="predicted"/>
<dbReference type="PANTHER" id="PTHR43649">
    <property type="entry name" value="ARABINOSE-BINDING PROTEIN-RELATED"/>
    <property type="match status" value="1"/>
</dbReference>
<organism evidence="4 5">
    <name type="scientific">Bifidobacterium vespertilionis</name>
    <dbReference type="NCBI Taxonomy" id="2562524"/>
    <lineage>
        <taxon>Bacteria</taxon>
        <taxon>Bacillati</taxon>
        <taxon>Actinomycetota</taxon>
        <taxon>Actinomycetes</taxon>
        <taxon>Bifidobacteriales</taxon>
        <taxon>Bifidobacteriaceae</taxon>
        <taxon>Bifidobacterium</taxon>
    </lineage>
</organism>
<dbReference type="EMBL" id="RZOA01000006">
    <property type="protein sequence ID" value="KAA8823799.1"/>
    <property type="molecule type" value="Genomic_DNA"/>
</dbReference>
<evidence type="ECO:0000256" key="2">
    <source>
        <dbReference type="SAM" id="SignalP"/>
    </source>
</evidence>
<reference evidence="5 6" key="1">
    <citation type="journal article" date="2019" name="Syst. Appl. Microbiol.">
        <title>Characterization of Bifidobacterium species in feaces of the Egyptian fruit bat: Description of B. vespertilionis sp. nov. and B. rousetti sp. nov.</title>
        <authorList>
            <person name="Modesto M."/>
            <person name="Satti M."/>
            <person name="Watanabe K."/>
            <person name="Puglisi E."/>
            <person name="Morelli L."/>
            <person name="Huang C.-H."/>
            <person name="Liou J.-S."/>
            <person name="Miyashita M."/>
            <person name="Tamura T."/>
            <person name="Saito S."/>
            <person name="Mori K."/>
            <person name="Huang L."/>
            <person name="Sciavilla P."/>
            <person name="Sandri C."/>
            <person name="Spiezio C."/>
            <person name="Vitali F."/>
            <person name="Cavalieri D."/>
            <person name="Perpetuini G."/>
            <person name="Tofalo R."/>
            <person name="Bonetti A."/>
            <person name="Arita M."/>
            <person name="Mattarelli P."/>
        </authorList>
    </citation>
    <scope>NUCLEOTIDE SEQUENCE [LARGE SCALE GENOMIC DNA]</scope>
    <source>
        <strain evidence="3 6">RST16</strain>
        <strain evidence="4 5">RST8</strain>
    </source>
</reference>
<dbReference type="OrthoDB" id="3225049at2"/>
<dbReference type="SUPFAM" id="SSF53850">
    <property type="entry name" value="Periplasmic binding protein-like II"/>
    <property type="match status" value="1"/>
</dbReference>
<dbReference type="Proteomes" id="UP000374630">
    <property type="component" value="Unassembled WGS sequence"/>
</dbReference>
<evidence type="ECO:0000313" key="5">
    <source>
        <dbReference type="Proteomes" id="UP000345527"/>
    </source>
</evidence>
<dbReference type="InterPro" id="IPR050490">
    <property type="entry name" value="Bact_solute-bd_prot1"/>
</dbReference>
<dbReference type="EMBL" id="RZNZ01000018">
    <property type="protein sequence ID" value="KAA8817027.1"/>
    <property type="molecule type" value="Genomic_DNA"/>
</dbReference>
<name>A0A5J5DSS8_9BIFI</name>